<organism evidence="10 11">
    <name type="scientific">Exophiala oligosperma</name>
    <dbReference type="NCBI Taxonomy" id="215243"/>
    <lineage>
        <taxon>Eukaryota</taxon>
        <taxon>Fungi</taxon>
        <taxon>Dikarya</taxon>
        <taxon>Ascomycota</taxon>
        <taxon>Pezizomycotina</taxon>
        <taxon>Eurotiomycetes</taxon>
        <taxon>Chaetothyriomycetidae</taxon>
        <taxon>Chaetothyriales</taxon>
        <taxon>Herpotrichiellaceae</taxon>
        <taxon>Exophiala</taxon>
    </lineage>
</organism>
<reference evidence="10 11" key="1">
    <citation type="submission" date="2015-01" db="EMBL/GenBank/DDBJ databases">
        <title>The Genome Sequence of Exophiala oligosperma CBS72588.</title>
        <authorList>
            <consortium name="The Broad Institute Genomics Platform"/>
            <person name="Cuomo C."/>
            <person name="de Hoog S."/>
            <person name="Gorbushina A."/>
            <person name="Stielow B."/>
            <person name="Teixiera M."/>
            <person name="Abouelleil A."/>
            <person name="Chapman S.B."/>
            <person name="Priest M."/>
            <person name="Young S.K."/>
            <person name="Wortman J."/>
            <person name="Nusbaum C."/>
            <person name="Birren B."/>
        </authorList>
    </citation>
    <scope>NUCLEOTIDE SEQUENCE [LARGE SCALE GENOMIC DNA]</scope>
    <source>
        <strain evidence="10 11">CBS 72588</strain>
    </source>
</reference>
<feature type="compositionally biased region" description="Basic and acidic residues" evidence="7">
    <location>
        <begin position="1"/>
        <end position="12"/>
    </location>
</feature>
<proteinExistence type="inferred from homology"/>
<dbReference type="OrthoDB" id="5296287at2759"/>
<feature type="transmembrane region" description="Helical" evidence="8">
    <location>
        <begin position="464"/>
        <end position="485"/>
    </location>
</feature>
<accession>A0A0D2DMM9</accession>
<keyword evidence="4 8" id="KW-0812">Transmembrane</keyword>
<dbReference type="AlphaFoldDB" id="A0A0D2DMM9"/>
<dbReference type="Pfam" id="PF07690">
    <property type="entry name" value="MFS_1"/>
    <property type="match status" value="1"/>
</dbReference>
<dbReference type="GeneID" id="27357314"/>
<feature type="transmembrane region" description="Helical" evidence="8">
    <location>
        <begin position="436"/>
        <end position="458"/>
    </location>
</feature>
<keyword evidence="6 8" id="KW-0472">Membrane</keyword>
<feature type="transmembrane region" description="Helical" evidence="8">
    <location>
        <begin position="129"/>
        <end position="149"/>
    </location>
</feature>
<keyword evidence="5 8" id="KW-1133">Transmembrane helix</keyword>
<keyword evidence="11" id="KW-1185">Reference proteome</keyword>
<feature type="transmembrane region" description="Helical" evidence="8">
    <location>
        <begin position="100"/>
        <end position="123"/>
    </location>
</feature>
<gene>
    <name evidence="10" type="ORF">PV06_05240</name>
</gene>
<feature type="transmembrane region" description="Helical" evidence="8">
    <location>
        <begin position="333"/>
        <end position="352"/>
    </location>
</feature>
<dbReference type="VEuPathDB" id="FungiDB:PV06_05240"/>
<feature type="transmembrane region" description="Helical" evidence="8">
    <location>
        <begin position="396"/>
        <end position="415"/>
    </location>
</feature>
<dbReference type="PANTHER" id="PTHR23502">
    <property type="entry name" value="MAJOR FACILITATOR SUPERFAMILY"/>
    <property type="match status" value="1"/>
</dbReference>
<comment type="subcellular location">
    <subcellularLocation>
        <location evidence="1">Cell membrane</location>
        <topology evidence="1">Multi-pass membrane protein</topology>
    </subcellularLocation>
</comment>
<dbReference type="Proteomes" id="UP000053342">
    <property type="component" value="Unassembled WGS sequence"/>
</dbReference>
<dbReference type="GO" id="GO:0022857">
    <property type="term" value="F:transmembrane transporter activity"/>
    <property type="evidence" value="ECO:0007669"/>
    <property type="project" value="InterPro"/>
</dbReference>
<evidence type="ECO:0000256" key="2">
    <source>
        <dbReference type="ARBA" id="ARBA00008335"/>
    </source>
</evidence>
<evidence type="ECO:0000256" key="7">
    <source>
        <dbReference type="SAM" id="MobiDB-lite"/>
    </source>
</evidence>
<dbReference type="InterPro" id="IPR011701">
    <property type="entry name" value="MFS"/>
</dbReference>
<dbReference type="EMBL" id="KN847335">
    <property type="protein sequence ID" value="KIW44213.1"/>
    <property type="molecule type" value="Genomic_DNA"/>
</dbReference>
<feature type="transmembrane region" description="Helical" evidence="8">
    <location>
        <begin position="217"/>
        <end position="239"/>
    </location>
</feature>
<feature type="transmembrane region" description="Helical" evidence="8">
    <location>
        <begin position="62"/>
        <end position="88"/>
    </location>
</feature>
<dbReference type="PROSITE" id="PS50850">
    <property type="entry name" value="MFS"/>
    <property type="match status" value="1"/>
</dbReference>
<feature type="transmembrane region" description="Helical" evidence="8">
    <location>
        <begin position="288"/>
        <end position="313"/>
    </location>
</feature>
<evidence type="ECO:0000256" key="5">
    <source>
        <dbReference type="ARBA" id="ARBA00022989"/>
    </source>
</evidence>
<protein>
    <recommendedName>
        <fullName evidence="9">Major facilitator superfamily (MFS) profile domain-containing protein</fullName>
    </recommendedName>
</protein>
<evidence type="ECO:0000313" key="10">
    <source>
        <dbReference type="EMBL" id="KIW44213.1"/>
    </source>
</evidence>
<evidence type="ECO:0000256" key="4">
    <source>
        <dbReference type="ARBA" id="ARBA00022692"/>
    </source>
</evidence>
<evidence type="ECO:0000259" key="9">
    <source>
        <dbReference type="PROSITE" id="PS50850"/>
    </source>
</evidence>
<evidence type="ECO:0000313" key="11">
    <source>
        <dbReference type="Proteomes" id="UP000053342"/>
    </source>
</evidence>
<evidence type="ECO:0000256" key="1">
    <source>
        <dbReference type="ARBA" id="ARBA00004651"/>
    </source>
</evidence>
<dbReference type="InterPro" id="IPR020846">
    <property type="entry name" value="MFS_dom"/>
</dbReference>
<feature type="transmembrane region" description="Helical" evidence="8">
    <location>
        <begin position="373"/>
        <end position="390"/>
    </location>
</feature>
<dbReference type="CDD" id="cd17323">
    <property type="entry name" value="MFS_Tpo1_MDR_like"/>
    <property type="match status" value="1"/>
</dbReference>
<keyword evidence="3" id="KW-1003">Cell membrane</keyword>
<comment type="similarity">
    <text evidence="2">Belongs to the major facilitator superfamily.</text>
</comment>
<dbReference type="HOGENOM" id="CLU_008455_1_1_1"/>
<dbReference type="GO" id="GO:0005886">
    <property type="term" value="C:plasma membrane"/>
    <property type="evidence" value="ECO:0007669"/>
    <property type="project" value="UniProtKB-SubCell"/>
</dbReference>
<dbReference type="InterPro" id="IPR036259">
    <property type="entry name" value="MFS_trans_sf"/>
</dbReference>
<feature type="domain" description="Major facilitator superfamily (MFS) profile" evidence="9">
    <location>
        <begin position="62"/>
        <end position="489"/>
    </location>
</feature>
<dbReference type="PANTHER" id="PTHR23502:SF135">
    <property type="entry name" value="MAJOR FACILITATOR SUPERFAMILY (MFS) PROFILE DOMAIN-CONTAINING PROTEIN-RELATED"/>
    <property type="match status" value="1"/>
</dbReference>
<dbReference type="Gene3D" id="1.20.1250.20">
    <property type="entry name" value="MFS general substrate transporter like domains"/>
    <property type="match status" value="1"/>
</dbReference>
<evidence type="ECO:0000256" key="8">
    <source>
        <dbReference type="SAM" id="Phobius"/>
    </source>
</evidence>
<dbReference type="FunFam" id="1.20.1250.20:FF:000011">
    <property type="entry name" value="MFS multidrug transporter, putative"/>
    <property type="match status" value="1"/>
</dbReference>
<evidence type="ECO:0000256" key="3">
    <source>
        <dbReference type="ARBA" id="ARBA00022475"/>
    </source>
</evidence>
<dbReference type="STRING" id="215243.A0A0D2DMM9"/>
<dbReference type="SUPFAM" id="SSF103473">
    <property type="entry name" value="MFS general substrate transporter"/>
    <property type="match status" value="1"/>
</dbReference>
<sequence length="499" mass="53839">MAADLESAHEKTTAASQDGHLEQPSSEPEGAATDQETKDDVVEWDGPEDPENPRNWPAWKRMIQVVFASAFLLPANLAATMFAPGAAALAKEFHITSPTVVSLTVSIYLCGFAVGPMFIAPLSELYGRLVIYHICNVIYIGFMIGCALSKNTGMFLVFRFLAGCASSGPLTVGGGTVADVVPPAQRGKAMSLFAMGPLLGPVLGPIIGGFVSESIGWRWTFWIITILAGVAFATSIFFIRETNANVLLERKAARLRKETGNAALVSKLNRGLTPRQLFLRAIIRPTKLLILSPIVLLLALLCAFVFGLLFLLFTTFPTVFEEQYHFSTGVSGLSYLGVGIGMAVSLAVFANVSDKMQKAHGGDSPQPEGRLKPMMWVMPAVPAGIFWYGWTAEKQTHWIVPILGTSLFGFGFLWITMPAQLYMVEAFGPEAAASALAANVILRLLFAAFIPLAGPSLYADLGLGVGNTVLGSIGVAFLPVPFFFYRYGARLRERFAVKL</sequence>
<name>A0A0D2DMM9_9EURO</name>
<evidence type="ECO:0000256" key="6">
    <source>
        <dbReference type="ARBA" id="ARBA00023136"/>
    </source>
</evidence>
<feature type="transmembrane region" description="Helical" evidence="8">
    <location>
        <begin position="192"/>
        <end position="211"/>
    </location>
</feature>
<dbReference type="RefSeq" id="XP_016264429.1">
    <property type="nucleotide sequence ID" value="XM_016406223.1"/>
</dbReference>
<feature type="region of interest" description="Disordered" evidence="7">
    <location>
        <begin position="1"/>
        <end position="55"/>
    </location>
</feature>